<evidence type="ECO:0000256" key="5">
    <source>
        <dbReference type="ARBA" id="ARBA00022741"/>
    </source>
</evidence>
<evidence type="ECO:0000256" key="12">
    <source>
        <dbReference type="ARBA" id="ARBA00047811"/>
    </source>
</evidence>
<dbReference type="Gene3D" id="1.10.510.10">
    <property type="entry name" value="Transferase(Phosphotransferase) domain 1"/>
    <property type="match status" value="2"/>
</dbReference>
<dbReference type="VEuPathDB" id="FungiDB:H310_06597"/>
<evidence type="ECO:0000256" key="3">
    <source>
        <dbReference type="ARBA" id="ARBA00022527"/>
    </source>
</evidence>
<dbReference type="InterPro" id="IPR017441">
    <property type="entry name" value="Protein_kinase_ATP_BS"/>
</dbReference>
<dbReference type="PROSITE" id="PS50011">
    <property type="entry name" value="PROTEIN_KINASE_DOM"/>
    <property type="match status" value="1"/>
</dbReference>
<evidence type="ECO:0000256" key="13">
    <source>
        <dbReference type="ARBA" id="ARBA00048367"/>
    </source>
</evidence>
<dbReference type="Proteomes" id="UP000285060">
    <property type="component" value="Unassembled WGS sequence"/>
</dbReference>
<dbReference type="EC" id="2.7.11.22" evidence="2"/>
<evidence type="ECO:0000256" key="4">
    <source>
        <dbReference type="ARBA" id="ARBA00022679"/>
    </source>
</evidence>
<dbReference type="InterPro" id="IPR050108">
    <property type="entry name" value="CDK"/>
</dbReference>
<protein>
    <recommendedName>
        <fullName evidence="9">Cyclin-dependent kinase 2 homolog</fullName>
        <ecNumber evidence="2">2.7.11.22</ecNumber>
    </recommendedName>
    <alternativeName>
        <fullName evidence="10">Cell division control protein 2 homolog</fullName>
    </alternativeName>
    <alternativeName>
        <fullName evidence="11">cdc2-related kinase 2</fullName>
    </alternativeName>
</protein>
<evidence type="ECO:0000259" key="17">
    <source>
        <dbReference type="PROSITE" id="PS50011"/>
    </source>
</evidence>
<keyword evidence="3 15" id="KW-0723">Serine/threonine-protein kinase</keyword>
<evidence type="ECO:0000256" key="16">
    <source>
        <dbReference type="SAM" id="MobiDB-lite"/>
    </source>
</evidence>
<dbReference type="PROSITE" id="PS00107">
    <property type="entry name" value="PROTEIN_KINASE_ATP"/>
    <property type="match status" value="1"/>
</dbReference>
<dbReference type="InterPro" id="IPR011009">
    <property type="entry name" value="Kinase-like_dom_sf"/>
</dbReference>
<evidence type="ECO:0000256" key="8">
    <source>
        <dbReference type="ARBA" id="ARBA00038543"/>
    </source>
</evidence>
<dbReference type="InterPro" id="IPR008271">
    <property type="entry name" value="Ser/Thr_kinase_AS"/>
</dbReference>
<evidence type="ECO:0000256" key="7">
    <source>
        <dbReference type="ARBA" id="ARBA00022840"/>
    </source>
</evidence>
<evidence type="ECO:0000313" key="19">
    <source>
        <dbReference type="Proteomes" id="UP000285060"/>
    </source>
</evidence>
<dbReference type="GO" id="GO:0008353">
    <property type="term" value="F:RNA polymerase II CTD heptapeptide repeat kinase activity"/>
    <property type="evidence" value="ECO:0007669"/>
    <property type="project" value="TreeGrafter"/>
</dbReference>
<dbReference type="GO" id="GO:0000307">
    <property type="term" value="C:cyclin-dependent protein kinase holoenzyme complex"/>
    <property type="evidence" value="ECO:0007669"/>
    <property type="project" value="TreeGrafter"/>
</dbReference>
<keyword evidence="6" id="KW-0418">Kinase</keyword>
<dbReference type="Gene3D" id="3.30.200.20">
    <property type="entry name" value="Phosphorylase Kinase, domain 1"/>
    <property type="match status" value="1"/>
</dbReference>
<dbReference type="GO" id="GO:0005634">
    <property type="term" value="C:nucleus"/>
    <property type="evidence" value="ECO:0007669"/>
    <property type="project" value="TreeGrafter"/>
</dbReference>
<accession>A0A3R6Z441</accession>
<keyword evidence="19" id="KW-1185">Reference proteome</keyword>
<evidence type="ECO:0000256" key="2">
    <source>
        <dbReference type="ARBA" id="ARBA00012425"/>
    </source>
</evidence>
<reference evidence="18 19" key="1">
    <citation type="submission" date="2018-08" db="EMBL/GenBank/DDBJ databases">
        <title>Aphanomyces genome sequencing and annotation.</title>
        <authorList>
            <person name="Minardi D."/>
            <person name="Oidtmann B."/>
            <person name="Van Der Giezen M."/>
            <person name="Studholme D.J."/>
        </authorList>
    </citation>
    <scope>NUCLEOTIDE SEQUENCE [LARGE SCALE GENOMIC DNA]</scope>
    <source>
        <strain evidence="18 19">NJM0002</strain>
    </source>
</reference>
<dbReference type="EMBL" id="QUSY01000412">
    <property type="protein sequence ID" value="RHY29641.1"/>
    <property type="molecule type" value="Genomic_DNA"/>
</dbReference>
<keyword evidence="4" id="KW-0808">Transferase</keyword>
<dbReference type="GO" id="GO:0005524">
    <property type="term" value="F:ATP binding"/>
    <property type="evidence" value="ECO:0007669"/>
    <property type="project" value="UniProtKB-UniRule"/>
</dbReference>
<proteinExistence type="inferred from homology"/>
<evidence type="ECO:0000256" key="15">
    <source>
        <dbReference type="RuleBase" id="RU000304"/>
    </source>
</evidence>
<dbReference type="PANTHER" id="PTHR24056">
    <property type="entry name" value="CELL DIVISION PROTEIN KINASE"/>
    <property type="match status" value="1"/>
</dbReference>
<dbReference type="GO" id="GO:0032968">
    <property type="term" value="P:positive regulation of transcription elongation by RNA polymerase II"/>
    <property type="evidence" value="ECO:0007669"/>
    <property type="project" value="TreeGrafter"/>
</dbReference>
<evidence type="ECO:0000256" key="9">
    <source>
        <dbReference type="ARBA" id="ARBA00039612"/>
    </source>
</evidence>
<comment type="catalytic activity">
    <reaction evidence="13">
        <text>L-seryl-[protein] + ATP = O-phospho-L-seryl-[protein] + ADP + H(+)</text>
        <dbReference type="Rhea" id="RHEA:17989"/>
        <dbReference type="Rhea" id="RHEA-COMP:9863"/>
        <dbReference type="Rhea" id="RHEA-COMP:11604"/>
        <dbReference type="ChEBI" id="CHEBI:15378"/>
        <dbReference type="ChEBI" id="CHEBI:29999"/>
        <dbReference type="ChEBI" id="CHEBI:30616"/>
        <dbReference type="ChEBI" id="CHEBI:83421"/>
        <dbReference type="ChEBI" id="CHEBI:456216"/>
        <dbReference type="EC" id="2.7.11.22"/>
    </reaction>
</comment>
<comment type="caution">
    <text evidence="18">The sequence shown here is derived from an EMBL/GenBank/DDBJ whole genome shotgun (WGS) entry which is preliminary data.</text>
</comment>
<comment type="subunit">
    <text evidence="8">May form a complex composed of at least the catalytic subunit CRK2 and a cyclin.</text>
</comment>
<dbReference type="SUPFAM" id="SSF56112">
    <property type="entry name" value="Protein kinase-like (PK-like)"/>
    <property type="match status" value="1"/>
</dbReference>
<dbReference type="PROSITE" id="PS00108">
    <property type="entry name" value="PROTEIN_KINASE_ST"/>
    <property type="match status" value="1"/>
</dbReference>
<evidence type="ECO:0000256" key="11">
    <source>
        <dbReference type="ARBA" id="ARBA00042858"/>
    </source>
</evidence>
<keyword evidence="5 14" id="KW-0547">Nucleotide-binding</keyword>
<feature type="region of interest" description="Disordered" evidence="16">
    <location>
        <begin position="107"/>
        <end position="131"/>
    </location>
</feature>
<dbReference type="PANTHER" id="PTHR24056:SF546">
    <property type="entry name" value="CYCLIN-DEPENDENT KINASE 12"/>
    <property type="match status" value="1"/>
</dbReference>
<organism evidence="18 19">
    <name type="scientific">Aphanomyces invadans</name>
    <dbReference type="NCBI Taxonomy" id="157072"/>
    <lineage>
        <taxon>Eukaryota</taxon>
        <taxon>Sar</taxon>
        <taxon>Stramenopiles</taxon>
        <taxon>Oomycota</taxon>
        <taxon>Saprolegniomycetes</taxon>
        <taxon>Saprolegniales</taxon>
        <taxon>Verrucalvaceae</taxon>
        <taxon>Aphanomyces</taxon>
    </lineage>
</organism>
<feature type="binding site" evidence="14">
    <location>
        <position position="69"/>
    </location>
    <ligand>
        <name>ATP</name>
        <dbReference type="ChEBI" id="CHEBI:30616"/>
    </ligand>
</feature>
<dbReference type="SMART" id="SM00220">
    <property type="entry name" value="S_TKc"/>
    <property type="match status" value="1"/>
</dbReference>
<feature type="compositionally biased region" description="Polar residues" evidence="16">
    <location>
        <begin position="122"/>
        <end position="131"/>
    </location>
</feature>
<dbReference type="InterPro" id="IPR000719">
    <property type="entry name" value="Prot_kinase_dom"/>
</dbReference>
<evidence type="ECO:0000256" key="14">
    <source>
        <dbReference type="PROSITE-ProRule" id="PRU10141"/>
    </source>
</evidence>
<dbReference type="GO" id="GO:0004693">
    <property type="term" value="F:cyclin-dependent protein serine/threonine kinase activity"/>
    <property type="evidence" value="ECO:0007669"/>
    <property type="project" value="UniProtKB-EC"/>
</dbReference>
<evidence type="ECO:0000256" key="1">
    <source>
        <dbReference type="ARBA" id="ARBA00006485"/>
    </source>
</evidence>
<keyword evidence="7 14" id="KW-0067">ATP-binding</keyword>
<name>A0A3R6Z441_9STRA</name>
<gene>
    <name evidence="18" type="ORF">DYB32_004992</name>
</gene>
<dbReference type="Pfam" id="PF00069">
    <property type="entry name" value="Pkinase"/>
    <property type="match status" value="1"/>
</dbReference>
<comment type="catalytic activity">
    <reaction evidence="12">
        <text>L-threonyl-[protein] + ATP = O-phospho-L-threonyl-[protein] + ADP + H(+)</text>
        <dbReference type="Rhea" id="RHEA:46608"/>
        <dbReference type="Rhea" id="RHEA-COMP:11060"/>
        <dbReference type="Rhea" id="RHEA-COMP:11605"/>
        <dbReference type="ChEBI" id="CHEBI:15378"/>
        <dbReference type="ChEBI" id="CHEBI:30013"/>
        <dbReference type="ChEBI" id="CHEBI:30616"/>
        <dbReference type="ChEBI" id="CHEBI:61977"/>
        <dbReference type="ChEBI" id="CHEBI:456216"/>
        <dbReference type="EC" id="2.7.11.22"/>
    </reaction>
</comment>
<dbReference type="FunFam" id="3.30.200.20:FF:000124">
    <property type="entry name" value="Cyclin-dependent kinase 4"/>
    <property type="match status" value="1"/>
</dbReference>
<evidence type="ECO:0000313" key="18">
    <source>
        <dbReference type="EMBL" id="RHY29641.1"/>
    </source>
</evidence>
<comment type="similarity">
    <text evidence="1">Belongs to the protein kinase superfamily. CMGC Ser/Thr protein kinase family. CDC2/CDKX subfamily.</text>
</comment>
<dbReference type="AlphaFoldDB" id="A0A3R6Z441"/>
<feature type="domain" description="Protein kinase" evidence="17">
    <location>
        <begin position="40"/>
        <end position="345"/>
    </location>
</feature>
<evidence type="ECO:0000256" key="10">
    <source>
        <dbReference type="ARBA" id="ARBA00041902"/>
    </source>
</evidence>
<sequence>MNHTGYKKPIRISARIVCVAAMADHDANSLEYGTPCFEKYTKVRCIGAGTYGRVYEAKDRVTGDVVALKKIKTLNESEGVPVTTLREIVALKSLRHPNLVEMKGIVVSKQKDEDDEEDDDSNGPSSQDTRSDYANGSIFLVLEFVAHDLTGLLQSNHTFSELATKYIMRQLLEGLKYMHDRDVLHRDLKTSNILLTPDYVVKLADYGLARTLPSGNCLQLVTKAPGLLLKLHRCVFAELFLGRPLFAAKTETEQMVKIIDLCGTSLDEVNGVAHLPHFDKFLGQEKPRSNVLRSMLMRKASERNVTLPKGFVELLDKLLQLDPKSRFNPSQALNSDYFHVHHPQLHPKEKYHFCLCIVVVDEGTS</sequence>
<evidence type="ECO:0000256" key="6">
    <source>
        <dbReference type="ARBA" id="ARBA00022777"/>
    </source>
</evidence>